<organism evidence="1 2">
    <name type="scientific">Orbilia oligospora</name>
    <name type="common">Nematode-trapping fungus</name>
    <name type="synonym">Arthrobotrys oligospora</name>
    <dbReference type="NCBI Taxonomy" id="2813651"/>
    <lineage>
        <taxon>Eukaryota</taxon>
        <taxon>Fungi</taxon>
        <taxon>Dikarya</taxon>
        <taxon>Ascomycota</taxon>
        <taxon>Pezizomycotina</taxon>
        <taxon>Orbiliomycetes</taxon>
        <taxon>Orbiliales</taxon>
        <taxon>Orbiliaceae</taxon>
        <taxon>Orbilia</taxon>
    </lineage>
</organism>
<protein>
    <submittedName>
        <fullName evidence="1">Uncharacterized protein</fullName>
    </submittedName>
</protein>
<dbReference type="AlphaFoldDB" id="A0A7C8RHU2"/>
<sequence length="459" mass="52527">MATTALRGRQRLYDVGSPEVARFFEERGLFHPVVNNRRKISPSTISPSCSSPSVCSGGPSCHPTPTHLVDGTTHFTSAAISEPCDFIEIPVFLESRETLEFVGFCPERAEYIWDLWSKIPMHDIHVFNFFDFAVDFIPDPGIRQTRTEAINEKDGWREYMDELGISTGLKTAILLPEYENVRFTASCEFWLIESVREAYRALESLAQQFEESVKFFQYPEHGKDGKFKGTTEQPSTNVSPVPEGLRTKLYRASTLERATRFYIHQTGEINEYHFATLRGDLSGTEPVTYWTPQKVVADIYAGYLKRRIPIAQIIITEVEFSEELAASVDLVSLWGTIEGGDKINPSFQEYTWSCRKGIDYRIPHYLKYLEDVDVIISNILSLKDIEYRERDSWKEIQPSDLVRIEIDGEDRLGIQWAFKSEEAQLTFEEHCRGKVTQYNLDRLLTVASKTERSLSSATG</sequence>
<evidence type="ECO:0000313" key="1">
    <source>
        <dbReference type="EMBL" id="KAF3291008.1"/>
    </source>
</evidence>
<proteinExistence type="predicted"/>
<dbReference type="OrthoDB" id="5429780at2759"/>
<evidence type="ECO:0000313" key="2">
    <source>
        <dbReference type="Proteomes" id="UP000474640"/>
    </source>
</evidence>
<reference evidence="1 2" key="1">
    <citation type="submission" date="2020-01" db="EMBL/GenBank/DDBJ databases">
        <authorList>
            <person name="Palmer J.M."/>
        </authorList>
    </citation>
    <scope>NUCLEOTIDE SEQUENCE [LARGE SCALE GENOMIC DNA]</scope>
    <source>
        <strain evidence="1 2">TWF970</strain>
    </source>
</reference>
<comment type="caution">
    <text evidence="1">The sequence shown here is derived from an EMBL/GenBank/DDBJ whole genome shotgun (WGS) entry which is preliminary data.</text>
</comment>
<gene>
    <name evidence="1" type="ORF">TWF970_000261</name>
</gene>
<dbReference type="EMBL" id="JAABOJ010000001">
    <property type="protein sequence ID" value="KAF3291008.1"/>
    <property type="molecule type" value="Genomic_DNA"/>
</dbReference>
<name>A0A7C8RHU2_ORBOL</name>
<accession>A0A7C8RHU2</accession>
<dbReference type="Proteomes" id="UP000474640">
    <property type="component" value="Unassembled WGS sequence"/>
</dbReference>